<name>A0A0J1IBC5_NIACI</name>
<protein>
    <submittedName>
        <fullName evidence="2">Uncharacterized protein</fullName>
    </submittedName>
</protein>
<keyword evidence="1" id="KW-0472">Membrane</keyword>
<evidence type="ECO:0000256" key="1">
    <source>
        <dbReference type="SAM" id="Phobius"/>
    </source>
</evidence>
<dbReference type="OrthoDB" id="2896359at2"/>
<dbReference type="GeneID" id="56347371"/>
<keyword evidence="3" id="KW-1185">Reference proteome</keyword>
<dbReference type="EMBL" id="LDPH01000026">
    <property type="protein sequence ID" value="KLV23258.1"/>
    <property type="molecule type" value="Genomic_DNA"/>
</dbReference>
<keyword evidence="1" id="KW-0812">Transmembrane</keyword>
<evidence type="ECO:0000313" key="2">
    <source>
        <dbReference type="EMBL" id="KLV23258.1"/>
    </source>
</evidence>
<dbReference type="Proteomes" id="UP000036045">
    <property type="component" value="Unassembled WGS sequence"/>
</dbReference>
<feature type="transmembrane region" description="Helical" evidence="1">
    <location>
        <begin position="65"/>
        <end position="86"/>
    </location>
</feature>
<gene>
    <name evidence="2" type="ORF">ABW02_19770</name>
</gene>
<evidence type="ECO:0000313" key="3">
    <source>
        <dbReference type="Proteomes" id="UP000036045"/>
    </source>
</evidence>
<dbReference type="PATRIC" id="fig|1397.4.peg.2691"/>
<comment type="caution">
    <text evidence="2">The sequence shown here is derived from an EMBL/GenBank/DDBJ whole genome shotgun (WGS) entry which is preliminary data.</text>
</comment>
<organism evidence="2 3">
    <name type="scientific">Niallia circulans</name>
    <name type="common">Bacillus circulans</name>
    <dbReference type="NCBI Taxonomy" id="1397"/>
    <lineage>
        <taxon>Bacteria</taxon>
        <taxon>Bacillati</taxon>
        <taxon>Bacillota</taxon>
        <taxon>Bacilli</taxon>
        <taxon>Bacillales</taxon>
        <taxon>Bacillaceae</taxon>
        <taxon>Niallia</taxon>
    </lineage>
</organism>
<dbReference type="RefSeq" id="WP_047943967.1">
    <property type="nucleotide sequence ID" value="NZ_CP053989.1"/>
</dbReference>
<feature type="transmembrane region" description="Helical" evidence="1">
    <location>
        <begin position="93"/>
        <end position="114"/>
    </location>
</feature>
<keyword evidence="1" id="KW-1133">Transmembrane helix</keyword>
<accession>A0A0J1IBC5</accession>
<feature type="transmembrane region" description="Helical" evidence="1">
    <location>
        <begin position="6"/>
        <end position="24"/>
    </location>
</feature>
<reference evidence="2 3" key="1">
    <citation type="submission" date="2015-05" db="EMBL/GenBank/DDBJ databases">
        <title>Whole genome sequence and identification of bacterial endophytes from Costus igneus.</title>
        <authorList>
            <person name="Lee Y.P."/>
            <person name="Gan H.M."/>
            <person name="Eng W."/>
            <person name="Wheatley M.S."/>
            <person name="Caraballo A."/>
            <person name="Polter S."/>
            <person name="Savka M.A."/>
            <person name="Hudson A.O."/>
        </authorList>
    </citation>
    <scope>NUCLEOTIDE SEQUENCE [LARGE SCALE GENOMIC DNA]</scope>
    <source>
        <strain evidence="2 3">RIT379</strain>
    </source>
</reference>
<dbReference type="AlphaFoldDB" id="A0A0J1IBC5"/>
<sequence length="157" mass="18286">MSIAIMSLLACIVLIVFAIVPKGLMLTEIVFLYFIIGILTITIFTILDVNLHWVPLTRTVEGSFAMYICRFIVIPFQILLSICILCSSWKTKWRLLFTGLIVLFLCLEDRIYIWADLLAFENWNQLYSALLYVISIVLVWWIARWFIGLDKGELEEK</sequence>
<feature type="transmembrane region" description="Helical" evidence="1">
    <location>
        <begin position="31"/>
        <end position="53"/>
    </location>
</feature>
<proteinExistence type="predicted"/>
<feature type="transmembrane region" description="Helical" evidence="1">
    <location>
        <begin position="126"/>
        <end position="147"/>
    </location>
</feature>